<protein>
    <submittedName>
        <fullName evidence="2">Uncharacterized protein</fullName>
    </submittedName>
</protein>
<evidence type="ECO:0000313" key="2">
    <source>
        <dbReference type="EMBL" id="GLB41265.1"/>
    </source>
</evidence>
<comment type="caution">
    <text evidence="2">The sequence shown here is derived from an EMBL/GenBank/DDBJ whole genome shotgun (WGS) entry which is preliminary data.</text>
</comment>
<organism evidence="2 3">
    <name type="scientific">Lyophyllum shimeji</name>
    <name type="common">Hon-shimeji</name>
    <name type="synonym">Tricholoma shimeji</name>
    <dbReference type="NCBI Taxonomy" id="47721"/>
    <lineage>
        <taxon>Eukaryota</taxon>
        <taxon>Fungi</taxon>
        <taxon>Dikarya</taxon>
        <taxon>Basidiomycota</taxon>
        <taxon>Agaricomycotina</taxon>
        <taxon>Agaricomycetes</taxon>
        <taxon>Agaricomycetidae</taxon>
        <taxon>Agaricales</taxon>
        <taxon>Tricholomatineae</taxon>
        <taxon>Lyophyllaceae</taxon>
        <taxon>Lyophyllum</taxon>
    </lineage>
</organism>
<gene>
    <name evidence="2" type="ORF">LshimejAT787_0904800</name>
</gene>
<dbReference type="AlphaFoldDB" id="A0A9P3PRA1"/>
<evidence type="ECO:0000256" key="1">
    <source>
        <dbReference type="SAM" id="MobiDB-lite"/>
    </source>
</evidence>
<proteinExistence type="predicted"/>
<dbReference type="Proteomes" id="UP001063166">
    <property type="component" value="Unassembled WGS sequence"/>
</dbReference>
<dbReference type="EMBL" id="BRPK01000009">
    <property type="protein sequence ID" value="GLB41265.1"/>
    <property type="molecule type" value="Genomic_DNA"/>
</dbReference>
<evidence type="ECO:0000313" key="3">
    <source>
        <dbReference type="Proteomes" id="UP001063166"/>
    </source>
</evidence>
<accession>A0A9P3PRA1</accession>
<name>A0A9P3PRA1_LYOSH</name>
<keyword evidence="3" id="KW-1185">Reference proteome</keyword>
<sequence length="84" mass="9291">MVMHHEVHRVTASRRTGVTVPVIPSHSEPRPGRSSTATIHYPLGLLHRYKSRQDRSMVTLSDSLSTVSPASLRRETSPHAGLIV</sequence>
<reference evidence="2" key="1">
    <citation type="submission" date="2022-07" db="EMBL/GenBank/DDBJ databases">
        <title>The genome of Lyophyllum shimeji provides insight into the initial evolution of ectomycorrhizal fungal genome.</title>
        <authorList>
            <person name="Kobayashi Y."/>
            <person name="Shibata T."/>
            <person name="Hirakawa H."/>
            <person name="Shigenobu S."/>
            <person name="Nishiyama T."/>
            <person name="Yamada A."/>
            <person name="Hasebe M."/>
            <person name="Kawaguchi M."/>
        </authorList>
    </citation>
    <scope>NUCLEOTIDE SEQUENCE</scope>
    <source>
        <strain evidence="2">AT787</strain>
    </source>
</reference>
<feature type="region of interest" description="Disordered" evidence="1">
    <location>
        <begin position="1"/>
        <end position="37"/>
    </location>
</feature>